<sequence length="273" mass="29891">MKKLITAALSIALCLEVVVPTVMLAAPNALEASVSQLSQEKQDFIFLEGKPGDAYLVYTYESNGDTYKVEERANKDFTEVNSTIYVKNAEGEFVEHAIQTAIIDTQNSLFQVTTNENGVIETETQNFGVDTTDLSTIPNIPVRPDRGDLITPFDSYMGGAVSAWYYGSWTNGSSKIERYTVTAVTALLIGLATAANPSAAVATSVIGTMALTIVQDQYPLVYYKRRYAEKKSLVATTVIVGSKWDTIFYSDSSRTNELNRTTATKFLNGYVAD</sequence>
<evidence type="ECO:0000313" key="3">
    <source>
        <dbReference type="Proteomes" id="UP001364764"/>
    </source>
</evidence>
<evidence type="ECO:0000256" key="1">
    <source>
        <dbReference type="SAM" id="SignalP"/>
    </source>
</evidence>
<dbReference type="GeneID" id="93479923"/>
<dbReference type="RefSeq" id="WP_101314306.1">
    <property type="nucleotide sequence ID" value="NZ_CP145893.1"/>
</dbReference>
<name>A0ABD8B2G8_PAEAM</name>
<feature type="signal peptide" evidence="1">
    <location>
        <begin position="1"/>
        <end position="25"/>
    </location>
</feature>
<dbReference type="EMBL" id="CP145893">
    <property type="protein sequence ID" value="WWP24016.1"/>
    <property type="molecule type" value="Genomic_DNA"/>
</dbReference>
<evidence type="ECO:0000313" key="2">
    <source>
        <dbReference type="EMBL" id="WWP24016.1"/>
    </source>
</evidence>
<organism evidence="2 3">
    <name type="scientific">Paenibacillus amylolyticus</name>
    <dbReference type="NCBI Taxonomy" id="1451"/>
    <lineage>
        <taxon>Bacteria</taxon>
        <taxon>Bacillati</taxon>
        <taxon>Bacillota</taxon>
        <taxon>Bacilli</taxon>
        <taxon>Bacillales</taxon>
        <taxon>Paenibacillaceae</taxon>
        <taxon>Paenibacillus</taxon>
    </lineage>
</organism>
<keyword evidence="1" id="KW-0732">Signal</keyword>
<geneLocation type="plasmid" evidence="2 3">
    <name>pY5S7-1</name>
</geneLocation>
<gene>
    <name evidence="2" type="ORF">V6668_30620</name>
</gene>
<feature type="chain" id="PRO_5044831780" evidence="1">
    <location>
        <begin position="26"/>
        <end position="273"/>
    </location>
</feature>
<accession>A0ABD8B2G8</accession>
<keyword evidence="2" id="KW-0614">Plasmid</keyword>
<reference evidence="2 3" key="1">
    <citation type="submission" date="2024-02" db="EMBL/GenBank/DDBJ databases">
        <title>Complete sequences of two Paenibacillus sp. strains and one Lysinibacillus strain isolated from the environment on STAA medium highlight biotechnological potential.</title>
        <authorList>
            <person name="Attere S.A."/>
            <person name="Piche L.C."/>
            <person name="Intertaglia L."/>
            <person name="Lami R."/>
            <person name="Charette S.J."/>
            <person name="Vincent A.T."/>
        </authorList>
    </citation>
    <scope>NUCLEOTIDE SEQUENCE [LARGE SCALE GENOMIC DNA]</scope>
    <source>
        <strain evidence="2 3">Y5S-7</strain>
        <plasmid evidence="2 3">pY5S7-1</plasmid>
    </source>
</reference>
<protein>
    <submittedName>
        <fullName evidence="2">Uncharacterized protein</fullName>
    </submittedName>
</protein>
<proteinExistence type="predicted"/>
<dbReference type="Proteomes" id="UP001364764">
    <property type="component" value="Plasmid pY5S7-1"/>
</dbReference>
<dbReference type="AlphaFoldDB" id="A0ABD8B2G8"/>